<dbReference type="InterPro" id="IPR050868">
    <property type="entry name" value="ELMO_domain-containing"/>
</dbReference>
<reference evidence="2" key="1">
    <citation type="submission" date="2021-05" db="EMBL/GenBank/DDBJ databases">
        <title>A free-living protist that lacks canonical eukaryotic 1 DNA replication and segregation systems.</title>
        <authorList>
            <person name="Salas-Leiva D.E."/>
            <person name="Tromer E.C."/>
            <person name="Curtis B.A."/>
            <person name="Jerlstrom-Hultqvist J."/>
            <person name="Kolisko M."/>
            <person name="Yi Z."/>
            <person name="Salas-Leiva J.S."/>
            <person name="Gallot-Lavallee L."/>
            <person name="Kops G.J.P.L."/>
            <person name="Archibald J.M."/>
            <person name="Simpson A.G.B."/>
            <person name="Roger A.J."/>
        </authorList>
    </citation>
    <scope>NUCLEOTIDE SEQUENCE</scope>
    <source>
        <strain evidence="2">BICM</strain>
    </source>
</reference>
<evidence type="ECO:0000313" key="3">
    <source>
        <dbReference type="Proteomes" id="UP000717585"/>
    </source>
</evidence>
<sequence>MQTAQPTPRLDVLTNREFRGVHVSDSMPSMMPHTSSPVSRRNRITIIRGKCGLISTSHLNANRAGSSISLQSRRLQPCSVAFPLTASFTCFLGTLDDETIANHVTNAGGPIYPVRKCTRAVTSLVGNKGIPLVVDPRLIEGCYSANFIIQAPRSTTGNDRDSPEYENMLGTVVEFPWGLSLVIAGPDGIMEAVHVRLKAVHDSELYLRSHAGTPMALSDVPFDPTNPVHTALMDRVYDAVYKKPAPSLSHDSWVDLGFQRPNPTSDFRGGGILGLLQLVYVLERSEEAVTMVAKGMRVFEQAVPVPLCAIDIAHRLRDFARSVAVKNSILVRLANKVVRMDVEGEPQGLFDLQSLLSSNETSEEDVAAVTDSDVLSCRPALLEAMLQFGAEVVNMILVEFETSNATIHQYNTVLQSVIGTVTKEEIPAMV</sequence>
<gene>
    <name evidence="2" type="ORF">J8273_1068</name>
</gene>
<dbReference type="InterPro" id="IPR006816">
    <property type="entry name" value="ELMO_dom"/>
</dbReference>
<dbReference type="Pfam" id="PF04727">
    <property type="entry name" value="ELMO_CED12"/>
    <property type="match status" value="1"/>
</dbReference>
<protein>
    <submittedName>
        <fullName evidence="2">ELMO/CED-12 family</fullName>
    </submittedName>
</protein>
<name>A0A8J6B9T4_9EUKA</name>
<dbReference type="PROSITE" id="PS51335">
    <property type="entry name" value="ELMO"/>
    <property type="match status" value="1"/>
</dbReference>
<dbReference type="PANTHER" id="PTHR12771:SF56">
    <property type="entry name" value="CED-12"/>
    <property type="match status" value="1"/>
</dbReference>
<dbReference type="Proteomes" id="UP000717585">
    <property type="component" value="Unassembled WGS sequence"/>
</dbReference>
<proteinExistence type="predicted"/>
<organism evidence="2 3">
    <name type="scientific">Carpediemonas membranifera</name>
    <dbReference type="NCBI Taxonomy" id="201153"/>
    <lineage>
        <taxon>Eukaryota</taxon>
        <taxon>Metamonada</taxon>
        <taxon>Carpediemonas-like organisms</taxon>
        <taxon>Carpediemonas</taxon>
    </lineage>
</organism>
<dbReference type="OrthoDB" id="67155at2759"/>
<evidence type="ECO:0000259" key="1">
    <source>
        <dbReference type="PROSITE" id="PS51335"/>
    </source>
</evidence>
<feature type="domain" description="ELMO" evidence="1">
    <location>
        <begin position="228"/>
        <end position="425"/>
    </location>
</feature>
<comment type="caution">
    <text evidence="2">The sequence shown here is derived from an EMBL/GenBank/DDBJ whole genome shotgun (WGS) entry which is preliminary data.</text>
</comment>
<dbReference type="EMBL" id="JAHDYR010000003">
    <property type="protein sequence ID" value="KAG9397159.1"/>
    <property type="molecule type" value="Genomic_DNA"/>
</dbReference>
<dbReference type="AlphaFoldDB" id="A0A8J6B9T4"/>
<keyword evidence="3" id="KW-1185">Reference proteome</keyword>
<accession>A0A8J6B9T4</accession>
<dbReference type="PANTHER" id="PTHR12771">
    <property type="entry name" value="ENGULFMENT AND CELL MOTILITY"/>
    <property type="match status" value="1"/>
</dbReference>
<evidence type="ECO:0000313" key="2">
    <source>
        <dbReference type="EMBL" id="KAG9397159.1"/>
    </source>
</evidence>